<dbReference type="SUPFAM" id="SSF52172">
    <property type="entry name" value="CheY-like"/>
    <property type="match status" value="1"/>
</dbReference>
<comment type="caution">
    <text evidence="12">The sequence shown here is derived from an EMBL/GenBank/DDBJ whole genome shotgun (WGS) entry which is preliminary data.</text>
</comment>
<proteinExistence type="predicted"/>
<gene>
    <name evidence="12" type="ORF">JOD17_001896</name>
</gene>
<accession>A0ABS2PBZ0</accession>
<keyword evidence="4 9" id="KW-0902">Two-component regulatory system</keyword>
<feature type="modified residue" description="4-aspartylphosphate" evidence="10">
    <location>
        <position position="53"/>
    </location>
</feature>
<evidence type="ECO:0000256" key="10">
    <source>
        <dbReference type="PROSITE-ProRule" id="PRU00169"/>
    </source>
</evidence>
<evidence type="ECO:0000256" key="3">
    <source>
        <dbReference type="ARBA" id="ARBA00022553"/>
    </source>
</evidence>
<evidence type="ECO:0000313" key="12">
    <source>
        <dbReference type="EMBL" id="MBM7632802.1"/>
    </source>
</evidence>
<dbReference type="InterPro" id="IPR011006">
    <property type="entry name" value="CheY-like_superfamily"/>
</dbReference>
<protein>
    <recommendedName>
        <fullName evidence="9">Transcriptional regulatory protein</fullName>
    </recommendedName>
</protein>
<evidence type="ECO:0000256" key="1">
    <source>
        <dbReference type="ARBA" id="ARBA00004496"/>
    </source>
</evidence>
<dbReference type="PANTHER" id="PTHR45526:SF6">
    <property type="entry name" value="TRANSCRIPTIONAL REGULATORY PROTEIN CITT"/>
    <property type="match status" value="1"/>
</dbReference>
<keyword evidence="6 9" id="KW-0238">DNA-binding</keyword>
<dbReference type="PROSITE" id="PS50110">
    <property type="entry name" value="RESPONSE_REGULATORY"/>
    <property type="match status" value="1"/>
</dbReference>
<dbReference type="SMART" id="SM00448">
    <property type="entry name" value="REC"/>
    <property type="match status" value="1"/>
</dbReference>
<sequence>MNVVIAEDDFRVSSIHETYVEEMEGFDVTAKALNGKELRASLEEHTVDLILLDIYFPDERGTNLMKHIRNQYPDIDIIVISASDRRDDLLVAKRYGVYDFLVKPVTKNRFQAALRQYKEHRSWFAQPSTFSESDAKRFLTHTGQAFSEEVLPTGIDSITLNKVAGALSRASDGLTIEETCRKEGISRTTARRYLEHLVASGKAKTQLSYGVIGRPERKYVLTSS</sequence>
<reference evidence="12 13" key="1">
    <citation type="submission" date="2021-01" db="EMBL/GenBank/DDBJ databases">
        <title>Genomic Encyclopedia of Type Strains, Phase IV (KMG-IV): sequencing the most valuable type-strain genomes for metagenomic binning, comparative biology and taxonomic classification.</title>
        <authorList>
            <person name="Goeker M."/>
        </authorList>
    </citation>
    <scope>NUCLEOTIDE SEQUENCE [LARGE SCALE GENOMIC DNA]</scope>
    <source>
        <strain evidence="12 13">DSM 25540</strain>
    </source>
</reference>
<dbReference type="EMBL" id="JAFBEC010000005">
    <property type="protein sequence ID" value="MBM7632802.1"/>
    <property type="molecule type" value="Genomic_DNA"/>
</dbReference>
<evidence type="ECO:0000256" key="5">
    <source>
        <dbReference type="ARBA" id="ARBA00023015"/>
    </source>
</evidence>
<organism evidence="12 13">
    <name type="scientific">Geomicrobium sediminis</name>
    <dbReference type="NCBI Taxonomy" id="1347788"/>
    <lineage>
        <taxon>Bacteria</taxon>
        <taxon>Bacillati</taxon>
        <taxon>Bacillota</taxon>
        <taxon>Bacilli</taxon>
        <taxon>Bacillales</taxon>
        <taxon>Geomicrobium</taxon>
    </lineage>
</organism>
<evidence type="ECO:0000259" key="11">
    <source>
        <dbReference type="PROSITE" id="PS50110"/>
    </source>
</evidence>
<evidence type="ECO:0000256" key="7">
    <source>
        <dbReference type="ARBA" id="ARBA00023159"/>
    </source>
</evidence>
<comment type="subcellular location">
    <subcellularLocation>
        <location evidence="1 9">Cytoplasm</location>
    </subcellularLocation>
</comment>
<keyword evidence="5 9" id="KW-0805">Transcription regulation</keyword>
<evidence type="ECO:0000256" key="8">
    <source>
        <dbReference type="ARBA" id="ARBA00023163"/>
    </source>
</evidence>
<dbReference type="RefSeq" id="WP_204697221.1">
    <property type="nucleotide sequence ID" value="NZ_JAFBEC010000005.1"/>
</dbReference>
<keyword evidence="3 10" id="KW-0597">Phosphoprotein</keyword>
<dbReference type="InterPro" id="IPR001789">
    <property type="entry name" value="Sig_transdc_resp-reg_receiver"/>
</dbReference>
<evidence type="ECO:0000256" key="9">
    <source>
        <dbReference type="PIRNR" id="PIRNR006171"/>
    </source>
</evidence>
<dbReference type="Proteomes" id="UP000741863">
    <property type="component" value="Unassembled WGS sequence"/>
</dbReference>
<feature type="domain" description="Response regulatory" evidence="11">
    <location>
        <begin position="2"/>
        <end position="118"/>
    </location>
</feature>
<evidence type="ECO:0000256" key="4">
    <source>
        <dbReference type="ARBA" id="ARBA00023012"/>
    </source>
</evidence>
<evidence type="ECO:0000256" key="2">
    <source>
        <dbReference type="ARBA" id="ARBA00022490"/>
    </source>
</evidence>
<dbReference type="Gene3D" id="3.40.50.2300">
    <property type="match status" value="1"/>
</dbReference>
<evidence type="ECO:0000256" key="6">
    <source>
        <dbReference type="ARBA" id="ARBA00023125"/>
    </source>
</evidence>
<name>A0ABS2PBZ0_9BACL</name>
<keyword evidence="2 9" id="KW-0963">Cytoplasm</keyword>
<keyword evidence="13" id="KW-1185">Reference proteome</keyword>
<keyword evidence="7 9" id="KW-0010">Activator</keyword>
<dbReference type="Pfam" id="PF00072">
    <property type="entry name" value="Response_reg"/>
    <property type="match status" value="1"/>
</dbReference>
<dbReference type="PIRSF" id="PIRSF006171">
    <property type="entry name" value="RR_citrat_malat"/>
    <property type="match status" value="1"/>
</dbReference>
<dbReference type="PANTHER" id="PTHR45526">
    <property type="entry name" value="TRANSCRIPTIONAL REGULATORY PROTEIN DPIA"/>
    <property type="match status" value="1"/>
</dbReference>
<keyword evidence="8 9" id="KW-0804">Transcription</keyword>
<dbReference type="InterPro" id="IPR024187">
    <property type="entry name" value="Sig_transdc_resp-reg_cit/mal"/>
</dbReference>
<dbReference type="InterPro" id="IPR051271">
    <property type="entry name" value="2C-system_Tx_regulators"/>
</dbReference>
<evidence type="ECO:0000313" key="13">
    <source>
        <dbReference type="Proteomes" id="UP000741863"/>
    </source>
</evidence>